<evidence type="ECO:0000313" key="2">
    <source>
        <dbReference type="Proteomes" id="UP000798662"/>
    </source>
</evidence>
<proteinExistence type="predicted"/>
<dbReference type="EMBL" id="CM020618">
    <property type="protein sequence ID" value="KAK1858833.1"/>
    <property type="molecule type" value="Genomic_DNA"/>
</dbReference>
<sequence>MPPPLPPLPLRTAAAFTTPGTANSGNLAAVILLPAPPVPPLSDAAMQAIAAGLALSETAFLGTSAAPRGGGGGGGGGGSGGGGGGGGGDGGDGGGGGGPPPPSRASIRWFTPTAEVALCGHATLAAAAAAVDAGWLAPDADGRVVLVSRRSGELGVALSPPAGDGRGGGGGGSGGGGGGCGGGGGGGGGGDDAYGTLDFPATPLTSLPADSAPVTALLAALRLDGGGGGVARGVVLSVHRSVYDAVVVLSSAAAVAAAAPDMDALRRLALWRGVVLTAAGGGELLRRGPGGEATDAHFCSRFFAPAVGIDEDPVTGSAHCALGPYWAAALSTSALTAVQLSRRGGVVAVGVPPGGRRVHLGGGVRVVVRGELTRWEE</sequence>
<dbReference type="Proteomes" id="UP000798662">
    <property type="component" value="Chromosome 1"/>
</dbReference>
<name>A0ACC3BLM9_PYRYE</name>
<keyword evidence="2" id="KW-1185">Reference proteome</keyword>
<reference evidence="1" key="1">
    <citation type="submission" date="2019-11" db="EMBL/GenBank/DDBJ databases">
        <title>Nori genome reveals adaptations in red seaweeds to the harsh intertidal environment.</title>
        <authorList>
            <person name="Wang D."/>
            <person name="Mao Y."/>
        </authorList>
    </citation>
    <scope>NUCLEOTIDE SEQUENCE</scope>
    <source>
        <tissue evidence="1">Gametophyte</tissue>
    </source>
</reference>
<accession>A0ACC3BLM9</accession>
<evidence type="ECO:0000313" key="1">
    <source>
        <dbReference type="EMBL" id="KAK1858833.1"/>
    </source>
</evidence>
<protein>
    <submittedName>
        <fullName evidence="1">Uncharacterized protein</fullName>
    </submittedName>
</protein>
<gene>
    <name evidence="1" type="ORF">I4F81_001433</name>
</gene>
<comment type="caution">
    <text evidence="1">The sequence shown here is derived from an EMBL/GenBank/DDBJ whole genome shotgun (WGS) entry which is preliminary data.</text>
</comment>
<organism evidence="1 2">
    <name type="scientific">Pyropia yezoensis</name>
    <name type="common">Susabi-nori</name>
    <name type="synonym">Porphyra yezoensis</name>
    <dbReference type="NCBI Taxonomy" id="2788"/>
    <lineage>
        <taxon>Eukaryota</taxon>
        <taxon>Rhodophyta</taxon>
        <taxon>Bangiophyceae</taxon>
        <taxon>Bangiales</taxon>
        <taxon>Bangiaceae</taxon>
        <taxon>Pyropia</taxon>
    </lineage>
</organism>